<dbReference type="HAMAP" id="MF_00645">
    <property type="entry name" value="AMMECR1"/>
    <property type="match status" value="1"/>
</dbReference>
<evidence type="ECO:0000313" key="5">
    <source>
        <dbReference type="Proteomes" id="UP000885826"/>
    </source>
</evidence>
<accession>A0A9C9JZU1</accession>
<dbReference type="NCBIfam" id="TIGR04336">
    <property type="entry name" value="AmmeMemoSam_B"/>
    <property type="match status" value="1"/>
</dbReference>
<name>A0A9C9JZU1_UNCW3</name>
<dbReference type="InterPro" id="IPR027485">
    <property type="entry name" value="AMMECR1_N"/>
</dbReference>
<organism evidence="4 5">
    <name type="scientific">candidate division WOR-3 bacterium</name>
    <dbReference type="NCBI Taxonomy" id="2052148"/>
    <lineage>
        <taxon>Bacteria</taxon>
        <taxon>Bacteria division WOR-3</taxon>
    </lineage>
</organism>
<dbReference type="HAMAP" id="MF_00055">
    <property type="entry name" value="MEMO1"/>
    <property type="match status" value="1"/>
</dbReference>
<dbReference type="InterPro" id="IPR027623">
    <property type="entry name" value="AmmeMemoSam_A"/>
</dbReference>
<gene>
    <name evidence="4" type="primary">amrB</name>
    <name evidence="4" type="ORF">ENI34_03800</name>
</gene>
<dbReference type="AlphaFoldDB" id="A0A9C9JZU1"/>
<comment type="caution">
    <text evidence="4">The sequence shown here is derived from an EMBL/GenBank/DDBJ whole genome shotgun (WGS) entry which is preliminary data.</text>
</comment>
<evidence type="ECO:0000313" key="4">
    <source>
        <dbReference type="EMBL" id="HEC78250.1"/>
    </source>
</evidence>
<sequence length="482" mass="53834">MLIEFFLKFLLLGVMIMSQNCESKEEYRESIHAGSWYPGKKEDLTSVIKTYLKKARAPVHGEIHGLIVPHAGYIYSGQVAAFAYKCLEDQTFDDVIVIGPSHHHGFYGASVDTLAGRKTPLGTVEFDAELARKIIEQDKNIIYDPYAHLEEHSVEIQIPFLQTVLKKFKLVEIVMGSQDYKICEALSDAIVKAAKDKRILIVASSDLSHYHPQAAAEELDNLVVESVSMYDPELLYRRLSTDSCEACGGAPIITTMLATKKLGATSAKPVMYATSGNTSGDYNQVVGYLAAVFYKEKESKVGVNLGFSAEEKKKLKEIARKSIEAAVKGKKMPEFENIPQRLKEPYGIFVTINRHGRLRGCIGHIIGDQPLYKNCQQMARAAALEDPRFSPVTEKELDDLEIEISVLTPLERVKDFNDIVIGRDGLYIVVGYNRGLLLPQVAAEYGWTVEEFLEETCHKAGLPSDAYKLKDAEIYKFSAEVF</sequence>
<dbReference type="Gene3D" id="3.40.830.10">
    <property type="entry name" value="LigB-like"/>
    <property type="match status" value="1"/>
</dbReference>
<dbReference type="InterPro" id="IPR036071">
    <property type="entry name" value="AMMECR1_dom_sf"/>
</dbReference>
<dbReference type="InterPro" id="IPR023472">
    <property type="entry name" value="Uncharacterised_MJ0810"/>
</dbReference>
<dbReference type="InterPro" id="IPR023473">
    <property type="entry name" value="AMMECR1"/>
</dbReference>
<dbReference type="Pfam" id="PF01875">
    <property type="entry name" value="Memo"/>
    <property type="match status" value="1"/>
</dbReference>
<dbReference type="Proteomes" id="UP000885826">
    <property type="component" value="Unassembled WGS sequence"/>
</dbReference>
<comment type="similarity">
    <text evidence="1 2">Belongs to the MEMO1 family.</text>
</comment>
<dbReference type="EMBL" id="DRIG01000039">
    <property type="protein sequence ID" value="HEC78250.1"/>
    <property type="molecule type" value="Genomic_DNA"/>
</dbReference>
<evidence type="ECO:0000259" key="3">
    <source>
        <dbReference type="PROSITE" id="PS51112"/>
    </source>
</evidence>
<dbReference type="CDD" id="cd07361">
    <property type="entry name" value="MEMO_like"/>
    <property type="match status" value="1"/>
</dbReference>
<reference evidence="4" key="1">
    <citation type="journal article" date="2020" name="mSystems">
        <title>Genome- and Community-Level Interaction Insights into Carbon Utilization and Element Cycling Functions of Hydrothermarchaeota in Hydrothermal Sediment.</title>
        <authorList>
            <person name="Zhou Z."/>
            <person name="Liu Y."/>
            <person name="Xu W."/>
            <person name="Pan J."/>
            <person name="Luo Z.H."/>
            <person name="Li M."/>
        </authorList>
    </citation>
    <scope>NUCLEOTIDE SEQUENCE</scope>
    <source>
        <strain evidence="4">HyVt-388</strain>
    </source>
</reference>
<evidence type="ECO:0000256" key="2">
    <source>
        <dbReference type="HAMAP-Rule" id="MF_00055"/>
    </source>
</evidence>
<dbReference type="NCBIfam" id="TIGR00296">
    <property type="entry name" value="TIGR00296 family protein"/>
    <property type="match status" value="1"/>
</dbReference>
<dbReference type="PROSITE" id="PS51112">
    <property type="entry name" value="AMMECR1"/>
    <property type="match status" value="1"/>
</dbReference>
<dbReference type="NCBIfam" id="TIGR04335">
    <property type="entry name" value="AmmeMemoSam_A"/>
    <property type="match status" value="1"/>
</dbReference>
<dbReference type="SUPFAM" id="SSF143447">
    <property type="entry name" value="AMMECR1-like"/>
    <property type="match status" value="1"/>
</dbReference>
<protein>
    <recommendedName>
        <fullName evidence="2">MEMO1 family protein ENI34_03800</fullName>
    </recommendedName>
</protein>
<evidence type="ECO:0000256" key="1">
    <source>
        <dbReference type="ARBA" id="ARBA00006315"/>
    </source>
</evidence>
<dbReference type="Gene3D" id="3.30.1490.150">
    <property type="entry name" value="Hypothetical protein ph0010, domain 2"/>
    <property type="match status" value="1"/>
</dbReference>
<proteinExistence type="inferred from homology"/>
<dbReference type="Pfam" id="PF01871">
    <property type="entry name" value="AMMECR1"/>
    <property type="match status" value="1"/>
</dbReference>
<dbReference type="PANTHER" id="PTHR11060">
    <property type="entry name" value="PROTEIN MEMO1"/>
    <property type="match status" value="1"/>
</dbReference>
<dbReference type="InterPro" id="IPR002737">
    <property type="entry name" value="MEMO1_fam"/>
</dbReference>
<dbReference type="Gene3D" id="3.30.700.20">
    <property type="entry name" value="Hypothetical protein ph0010, domain 1"/>
    <property type="match status" value="1"/>
</dbReference>
<dbReference type="InterPro" id="IPR002733">
    <property type="entry name" value="AMMECR1_domain"/>
</dbReference>
<feature type="domain" description="AMMECR1" evidence="3">
    <location>
        <begin position="310"/>
        <end position="482"/>
    </location>
</feature>
<dbReference type="PANTHER" id="PTHR11060:SF0">
    <property type="entry name" value="PROTEIN MEMO1"/>
    <property type="match status" value="1"/>
</dbReference>
<dbReference type="SUPFAM" id="SSF53213">
    <property type="entry name" value="LigB-like"/>
    <property type="match status" value="1"/>
</dbReference>